<evidence type="ECO:0000256" key="9">
    <source>
        <dbReference type="ARBA" id="ARBA00022801"/>
    </source>
</evidence>
<evidence type="ECO:0000256" key="12">
    <source>
        <dbReference type="ARBA" id="ARBA00023157"/>
    </source>
</evidence>
<dbReference type="InterPro" id="IPR036990">
    <property type="entry name" value="M14A-like_propep"/>
</dbReference>
<dbReference type="AlphaFoldDB" id="A0A9N9SAY0"/>
<evidence type="ECO:0000313" key="17">
    <source>
        <dbReference type="EMBL" id="CAG9812065.1"/>
    </source>
</evidence>
<dbReference type="SMART" id="SM00631">
    <property type="entry name" value="Zn_pept"/>
    <property type="match status" value="1"/>
</dbReference>
<dbReference type="PANTHER" id="PTHR11705:SF123">
    <property type="entry name" value="PEPTIDASE M14 CARBOXYPEPTIDASE A DOMAIN-CONTAINING PROTEIN-RELATED"/>
    <property type="match status" value="1"/>
</dbReference>
<sequence length="418" mass="47857">MKFLTFCMVLSLFYLEIYGESYKDAKVVDFTIDTEKQLEALKRLELDDGFKFWISPYQVGIKTQLIILAQKFIEFQELAQETGLIYQLITDDVQSWFDKEKPERSRRRKEGEIVFDEYKTYEEILNFLDQMHADYPNVTEIFTLGTSFEGRVIKGIKITKNEDSPILFIDAHIHAREWIASASAVWLIHELLTTQDVNVRELVDGLTWIIIPLLNPDGYIYSQNVDRTWRKTRSTNASMLCTGADPNRNFAYNFMMGGASQVACTDTFAGRAPYTEPEVKALVDYYEKVHEKVKIYLSFHSAAEMILYPMGHTGTFEEVPNVADLDAIAAAAATAIKVRYGTNYVYGNSYNTLSVASGTSKDHMYGHFKTPISYTYEFRVAKNGLRFVLPADEIIPNSEEMFDGILAMIVKSKELGYF</sequence>
<dbReference type="PRINTS" id="PR00765">
    <property type="entry name" value="CRBOXYPTASEA"/>
</dbReference>
<dbReference type="GO" id="GO:0005615">
    <property type="term" value="C:extracellular space"/>
    <property type="evidence" value="ECO:0007669"/>
    <property type="project" value="TreeGrafter"/>
</dbReference>
<comment type="similarity">
    <text evidence="3 14">Belongs to the peptidase M14 family.</text>
</comment>
<dbReference type="Proteomes" id="UP001153620">
    <property type="component" value="Chromosome 4"/>
</dbReference>
<evidence type="ECO:0000256" key="15">
    <source>
        <dbReference type="SAM" id="SignalP"/>
    </source>
</evidence>
<dbReference type="PROSITE" id="PS52035">
    <property type="entry name" value="PEPTIDASE_M14"/>
    <property type="match status" value="1"/>
</dbReference>
<dbReference type="InterPro" id="IPR057246">
    <property type="entry name" value="CARBOXYPEPT_ZN_1"/>
</dbReference>
<keyword evidence="8 15" id="KW-0732">Signal</keyword>
<gene>
    <name evidence="17" type="ORF">CHIRRI_LOCUS14870</name>
</gene>
<dbReference type="Pfam" id="PF00246">
    <property type="entry name" value="Peptidase_M14"/>
    <property type="match status" value="1"/>
</dbReference>
<evidence type="ECO:0000256" key="7">
    <source>
        <dbReference type="ARBA" id="ARBA00022723"/>
    </source>
</evidence>
<dbReference type="Gene3D" id="3.30.70.340">
    <property type="entry name" value="Metallocarboxypeptidase-like"/>
    <property type="match status" value="1"/>
</dbReference>
<evidence type="ECO:0000256" key="13">
    <source>
        <dbReference type="ARBA" id="ARBA00057299"/>
    </source>
</evidence>
<reference evidence="17" key="2">
    <citation type="submission" date="2022-10" db="EMBL/GenBank/DDBJ databases">
        <authorList>
            <consortium name="ENA_rothamsted_submissions"/>
            <consortium name="culmorum"/>
            <person name="King R."/>
        </authorList>
    </citation>
    <scope>NUCLEOTIDE SEQUENCE</scope>
</reference>
<dbReference type="Gene3D" id="3.40.630.10">
    <property type="entry name" value="Zn peptidases"/>
    <property type="match status" value="1"/>
</dbReference>
<evidence type="ECO:0000313" key="18">
    <source>
        <dbReference type="Proteomes" id="UP001153620"/>
    </source>
</evidence>
<keyword evidence="4" id="KW-0964">Secreted</keyword>
<dbReference type="InterPro" id="IPR000834">
    <property type="entry name" value="Peptidase_M14"/>
</dbReference>
<dbReference type="InterPro" id="IPR003146">
    <property type="entry name" value="M14A_act_pep"/>
</dbReference>
<dbReference type="Pfam" id="PF02244">
    <property type="entry name" value="Propep_M14"/>
    <property type="match status" value="1"/>
</dbReference>
<evidence type="ECO:0000256" key="6">
    <source>
        <dbReference type="ARBA" id="ARBA00022670"/>
    </source>
</evidence>
<keyword evidence="5" id="KW-0121">Carboxypeptidase</keyword>
<dbReference type="GO" id="GO:0008270">
    <property type="term" value="F:zinc ion binding"/>
    <property type="evidence" value="ECO:0007669"/>
    <property type="project" value="InterPro"/>
</dbReference>
<keyword evidence="9" id="KW-0378">Hydrolase</keyword>
<evidence type="ECO:0000256" key="11">
    <source>
        <dbReference type="ARBA" id="ARBA00023049"/>
    </source>
</evidence>
<keyword evidence="11" id="KW-0482">Metalloprotease</keyword>
<feature type="domain" description="Peptidase M14" evidence="16">
    <location>
        <begin position="117"/>
        <end position="412"/>
    </location>
</feature>
<comment type="cofactor">
    <cofactor evidence="1">
        <name>Zn(2+)</name>
        <dbReference type="ChEBI" id="CHEBI:29105"/>
    </cofactor>
</comment>
<evidence type="ECO:0000256" key="3">
    <source>
        <dbReference type="ARBA" id="ARBA00005988"/>
    </source>
</evidence>
<dbReference type="EMBL" id="OU895880">
    <property type="protein sequence ID" value="CAG9812065.1"/>
    <property type="molecule type" value="Genomic_DNA"/>
</dbReference>
<evidence type="ECO:0000256" key="8">
    <source>
        <dbReference type="ARBA" id="ARBA00022729"/>
    </source>
</evidence>
<dbReference type="GO" id="GO:0004181">
    <property type="term" value="F:metallocarboxypeptidase activity"/>
    <property type="evidence" value="ECO:0007669"/>
    <property type="project" value="InterPro"/>
</dbReference>
<proteinExistence type="inferred from homology"/>
<keyword evidence="7" id="KW-0479">Metal-binding</keyword>
<keyword evidence="6" id="KW-0645">Protease</keyword>
<evidence type="ECO:0000259" key="16">
    <source>
        <dbReference type="PROSITE" id="PS52035"/>
    </source>
</evidence>
<comment type="function">
    <text evidence="13">Involved in the digestion of the blood meal.</text>
</comment>
<keyword evidence="18" id="KW-1185">Reference proteome</keyword>
<dbReference type="OrthoDB" id="3626597at2759"/>
<feature type="signal peptide" evidence="15">
    <location>
        <begin position="1"/>
        <end position="19"/>
    </location>
</feature>
<name>A0A9N9SAY0_9DIPT</name>
<reference evidence="17" key="1">
    <citation type="submission" date="2022-01" db="EMBL/GenBank/DDBJ databases">
        <authorList>
            <person name="King R."/>
        </authorList>
    </citation>
    <scope>NUCLEOTIDE SEQUENCE</scope>
</reference>
<feature type="active site" description="Proton donor/acceptor" evidence="14">
    <location>
        <position position="377"/>
    </location>
</feature>
<protein>
    <recommendedName>
        <fullName evidence="16">Peptidase M14 domain-containing protein</fullName>
    </recommendedName>
</protein>
<dbReference type="FunFam" id="3.40.630.10:FF:000040">
    <property type="entry name" value="zinc carboxypeptidase"/>
    <property type="match status" value="1"/>
</dbReference>
<evidence type="ECO:0000256" key="1">
    <source>
        <dbReference type="ARBA" id="ARBA00001947"/>
    </source>
</evidence>
<keyword evidence="12" id="KW-1015">Disulfide bond</keyword>
<evidence type="ECO:0000256" key="14">
    <source>
        <dbReference type="PROSITE-ProRule" id="PRU01379"/>
    </source>
</evidence>
<evidence type="ECO:0000256" key="4">
    <source>
        <dbReference type="ARBA" id="ARBA00022525"/>
    </source>
</evidence>
<evidence type="ECO:0000256" key="2">
    <source>
        <dbReference type="ARBA" id="ARBA00004613"/>
    </source>
</evidence>
<dbReference type="SUPFAM" id="SSF54897">
    <property type="entry name" value="Protease propeptides/inhibitors"/>
    <property type="match status" value="1"/>
</dbReference>
<dbReference type="SUPFAM" id="SSF53187">
    <property type="entry name" value="Zn-dependent exopeptidases"/>
    <property type="match status" value="1"/>
</dbReference>
<dbReference type="PROSITE" id="PS00132">
    <property type="entry name" value="CARBOXYPEPT_ZN_1"/>
    <property type="match status" value="1"/>
</dbReference>
<keyword evidence="10" id="KW-0862">Zinc</keyword>
<dbReference type="GO" id="GO:0006508">
    <property type="term" value="P:proteolysis"/>
    <property type="evidence" value="ECO:0007669"/>
    <property type="project" value="UniProtKB-KW"/>
</dbReference>
<organism evidence="17 18">
    <name type="scientific">Chironomus riparius</name>
    <dbReference type="NCBI Taxonomy" id="315576"/>
    <lineage>
        <taxon>Eukaryota</taxon>
        <taxon>Metazoa</taxon>
        <taxon>Ecdysozoa</taxon>
        <taxon>Arthropoda</taxon>
        <taxon>Hexapoda</taxon>
        <taxon>Insecta</taxon>
        <taxon>Pterygota</taxon>
        <taxon>Neoptera</taxon>
        <taxon>Endopterygota</taxon>
        <taxon>Diptera</taxon>
        <taxon>Nematocera</taxon>
        <taxon>Chironomoidea</taxon>
        <taxon>Chironomidae</taxon>
        <taxon>Chironominae</taxon>
        <taxon>Chironomus</taxon>
    </lineage>
</organism>
<feature type="chain" id="PRO_5040493273" description="Peptidase M14 domain-containing protein" evidence="15">
    <location>
        <begin position="20"/>
        <end position="418"/>
    </location>
</feature>
<comment type="subcellular location">
    <subcellularLocation>
        <location evidence="2">Secreted</location>
    </subcellularLocation>
</comment>
<evidence type="ECO:0000256" key="10">
    <source>
        <dbReference type="ARBA" id="ARBA00022833"/>
    </source>
</evidence>
<dbReference type="PANTHER" id="PTHR11705">
    <property type="entry name" value="PROTEASE FAMILY M14 CARBOXYPEPTIDASE A,B"/>
    <property type="match status" value="1"/>
</dbReference>
<accession>A0A9N9SAY0</accession>
<evidence type="ECO:0000256" key="5">
    <source>
        <dbReference type="ARBA" id="ARBA00022645"/>
    </source>
</evidence>